<dbReference type="Pfam" id="PF05638">
    <property type="entry name" value="T6SS_HCP"/>
    <property type="match status" value="1"/>
</dbReference>
<organism evidence="1 2">
    <name type="scientific">Candidatus Venteria ishoeyi</name>
    <dbReference type="NCBI Taxonomy" id="1899563"/>
    <lineage>
        <taxon>Bacteria</taxon>
        <taxon>Pseudomonadati</taxon>
        <taxon>Pseudomonadota</taxon>
        <taxon>Gammaproteobacteria</taxon>
        <taxon>Thiotrichales</taxon>
        <taxon>Thiotrichaceae</taxon>
        <taxon>Venteria</taxon>
    </lineage>
</organism>
<proteinExistence type="predicted"/>
<dbReference type="RefSeq" id="WP_103921053.1">
    <property type="nucleotide sequence ID" value="NZ_FMSV02000530.1"/>
</dbReference>
<accession>A0A1H6FDC4</accession>
<sequence>MSTSVFLKIYPTTKTGDFFKGNSQVKAHKEWIEIQEYSHTFQQPITAATRSSDLAPSARCNHEPASFKKFNDNATDNLMKACWLGQCLDLTICIYRSLGDLTGPVGPNNKSLVINMERAYITEYNITPGAEEGGTEEIKVVYNYIQYAFAELDFAQGKLKSARQAVDWNWTTNEITAKLPSW</sequence>
<dbReference type="InterPro" id="IPR008514">
    <property type="entry name" value="T6SS_Hcp"/>
</dbReference>
<protein>
    <recommendedName>
        <fullName evidence="3">Major exported protein</fullName>
    </recommendedName>
</protein>
<gene>
    <name evidence="1" type="ORF">MBHS_03276</name>
</gene>
<dbReference type="Proteomes" id="UP000236724">
    <property type="component" value="Unassembled WGS sequence"/>
</dbReference>
<dbReference type="InterPro" id="IPR036624">
    <property type="entry name" value="Hcp1-lik_sf"/>
</dbReference>
<evidence type="ECO:0000313" key="2">
    <source>
        <dbReference type="Proteomes" id="UP000236724"/>
    </source>
</evidence>
<keyword evidence="2" id="KW-1185">Reference proteome</keyword>
<evidence type="ECO:0000313" key="1">
    <source>
        <dbReference type="EMBL" id="SEH07401.1"/>
    </source>
</evidence>
<dbReference type="Gene3D" id="2.30.110.20">
    <property type="entry name" value="Hcp1-like"/>
    <property type="match status" value="1"/>
</dbReference>
<evidence type="ECO:0008006" key="3">
    <source>
        <dbReference type="Google" id="ProtNLM"/>
    </source>
</evidence>
<dbReference type="EMBL" id="FMSV02000530">
    <property type="protein sequence ID" value="SEH07401.1"/>
    <property type="molecule type" value="Genomic_DNA"/>
</dbReference>
<dbReference type="AlphaFoldDB" id="A0A1H6FDC4"/>
<dbReference type="SUPFAM" id="SSF141452">
    <property type="entry name" value="Hcp1-like"/>
    <property type="match status" value="1"/>
</dbReference>
<name>A0A1H6FDC4_9GAMM</name>
<dbReference type="OrthoDB" id="5066999at2"/>
<reference evidence="1 2" key="1">
    <citation type="submission" date="2016-10" db="EMBL/GenBank/DDBJ databases">
        <authorList>
            <person name="de Groot N.N."/>
        </authorList>
    </citation>
    <scope>NUCLEOTIDE SEQUENCE [LARGE SCALE GENOMIC DNA]</scope>
    <source>
        <strain evidence="1">MBHS1</strain>
    </source>
</reference>